<sequence length="363" mass="38775">MVSRQRVPTAADVARLAGVHASTVSRSLDPRKRGQVKAATRERVVLAAATLGYHPNLVASSLRRRQSNTIGVLISSFSNPIYGELLHGISGELERLGYHLLITEVPDDADGDRLSDAIDMMRARGIDGLICASARGRDAAILRSLAESGMPVILCLRWIEATGIPRVVNDDARGGALAARHLLELGHERILEIAGPTDISTFAERARGFREVLAESPGSILYTTVRSATPSVEEGYRVMAGILASGAPFDASAVFAHNDLLAVGAIDALADVGIECPRQVSVVGYNDNPLTGHLQPGLTTIRLQIDRMGKEAARAVLAVVAERNPVEFVISLQPELIVRESTITPADARSTARVEQDLPLDPA</sequence>
<dbReference type="SUPFAM" id="SSF53822">
    <property type="entry name" value="Periplasmic binding protein-like I"/>
    <property type="match status" value="1"/>
</dbReference>
<protein>
    <submittedName>
        <fullName evidence="1">LacI family transcriptional regulator</fullName>
    </submittedName>
</protein>
<dbReference type="Pfam" id="PF00532">
    <property type="entry name" value="Peripla_BP_1"/>
    <property type="match status" value="1"/>
</dbReference>
<comment type="caution">
    <text evidence="1">The sequence shown here is derived from an EMBL/GenBank/DDBJ whole genome shotgun (WGS) entry which is preliminary data.</text>
</comment>
<dbReference type="SMART" id="SM00354">
    <property type="entry name" value="HTH_LACI"/>
    <property type="match status" value="1"/>
</dbReference>
<keyword evidence="2" id="KW-1185">Reference proteome</keyword>
<dbReference type="InterPro" id="IPR001761">
    <property type="entry name" value="Peripla_BP/Lac1_sug-bd_dom"/>
</dbReference>
<name>A0A4Y8KSD8_9MICO</name>
<dbReference type="GO" id="GO:0000976">
    <property type="term" value="F:transcription cis-regulatory region binding"/>
    <property type="evidence" value="ECO:0007669"/>
    <property type="project" value="TreeGrafter"/>
</dbReference>
<dbReference type="CDD" id="cd01392">
    <property type="entry name" value="HTH_LacI"/>
    <property type="match status" value="1"/>
</dbReference>
<proteinExistence type="predicted"/>
<dbReference type="InterPro" id="IPR028082">
    <property type="entry name" value="Peripla_BP_I"/>
</dbReference>
<dbReference type="Proteomes" id="UP000298218">
    <property type="component" value="Unassembled WGS sequence"/>
</dbReference>
<dbReference type="SUPFAM" id="SSF47413">
    <property type="entry name" value="lambda repressor-like DNA-binding domains"/>
    <property type="match status" value="1"/>
</dbReference>
<dbReference type="Pfam" id="PF00356">
    <property type="entry name" value="LacI"/>
    <property type="match status" value="1"/>
</dbReference>
<evidence type="ECO:0000313" key="2">
    <source>
        <dbReference type="Proteomes" id="UP000298218"/>
    </source>
</evidence>
<dbReference type="PANTHER" id="PTHR30146:SF109">
    <property type="entry name" value="HTH-TYPE TRANSCRIPTIONAL REGULATOR GALS"/>
    <property type="match status" value="1"/>
</dbReference>
<dbReference type="Gene3D" id="1.10.260.40">
    <property type="entry name" value="lambda repressor-like DNA-binding domains"/>
    <property type="match status" value="1"/>
</dbReference>
<organism evidence="1 2">
    <name type="scientific">Cryobacterium psychrophilum</name>
    <dbReference type="NCBI Taxonomy" id="41988"/>
    <lineage>
        <taxon>Bacteria</taxon>
        <taxon>Bacillati</taxon>
        <taxon>Actinomycetota</taxon>
        <taxon>Actinomycetes</taxon>
        <taxon>Micrococcales</taxon>
        <taxon>Microbacteriaceae</taxon>
        <taxon>Cryobacterium</taxon>
    </lineage>
</organism>
<dbReference type="OrthoDB" id="37081at2"/>
<dbReference type="PANTHER" id="PTHR30146">
    <property type="entry name" value="LACI-RELATED TRANSCRIPTIONAL REPRESSOR"/>
    <property type="match status" value="1"/>
</dbReference>
<evidence type="ECO:0000313" key="1">
    <source>
        <dbReference type="EMBL" id="TFD81644.1"/>
    </source>
</evidence>
<dbReference type="EMBL" id="SOHQ01000007">
    <property type="protein sequence ID" value="TFD81644.1"/>
    <property type="molecule type" value="Genomic_DNA"/>
</dbReference>
<accession>A0A4Y8KSD8</accession>
<reference evidence="1 2" key="1">
    <citation type="submission" date="2019-03" db="EMBL/GenBank/DDBJ databases">
        <title>Genomics of glacier-inhabiting Cryobacterium strains.</title>
        <authorList>
            <person name="Liu Q."/>
            <person name="Xin Y.-H."/>
        </authorList>
    </citation>
    <scope>NUCLEOTIDE SEQUENCE [LARGE SCALE GENOMIC DNA]</scope>
    <source>
        <strain evidence="1 2">CGMCC 1.4292</strain>
    </source>
</reference>
<dbReference type="RefSeq" id="WP_134172449.1">
    <property type="nucleotide sequence ID" value="NZ_SODI01000001.1"/>
</dbReference>
<dbReference type="GO" id="GO:0003700">
    <property type="term" value="F:DNA-binding transcription factor activity"/>
    <property type="evidence" value="ECO:0007669"/>
    <property type="project" value="TreeGrafter"/>
</dbReference>
<dbReference type="InterPro" id="IPR010982">
    <property type="entry name" value="Lambda_DNA-bd_dom_sf"/>
</dbReference>
<dbReference type="AlphaFoldDB" id="A0A4Y8KSD8"/>
<gene>
    <name evidence="1" type="ORF">E3T53_01145</name>
</gene>
<dbReference type="InterPro" id="IPR000843">
    <property type="entry name" value="HTH_LacI"/>
</dbReference>
<dbReference type="PROSITE" id="PS50932">
    <property type="entry name" value="HTH_LACI_2"/>
    <property type="match status" value="1"/>
</dbReference>
<dbReference type="Gene3D" id="3.40.50.2300">
    <property type="match status" value="2"/>
</dbReference>